<keyword evidence="3" id="KW-1185">Reference proteome</keyword>
<dbReference type="InterPro" id="IPR045931">
    <property type="entry name" value="DUF6350"/>
</dbReference>
<evidence type="ECO:0000313" key="2">
    <source>
        <dbReference type="EMBL" id="MCG2620691.1"/>
    </source>
</evidence>
<evidence type="ECO:0000256" key="1">
    <source>
        <dbReference type="SAM" id="Phobius"/>
    </source>
</evidence>
<dbReference type="Pfam" id="PF19877">
    <property type="entry name" value="DUF6350"/>
    <property type="match status" value="1"/>
</dbReference>
<sequence length="440" mass="46394">MKLKRRLGQAELPMPLWLQGGFEFFQCALLSALVVVLPLVGVWFADGFKDRTFESLGRLAGQAWLLIHGVPLQLRPSDGSGPDGLSGTLSLVPLGLTLIPFFLSWRAGRRLARASYTDQLWQALLGALTVYALVGAATAYLVRTDEVEVSVLAGALIPLAAAGSGLLVGAYREAGSWARLIGVDAAAWVRRTSQHSRWAGSYLWAVIRAGLLAIAAAVCLSAVLLAATIAIHWAEIVEIYEKLDPGVVGGSVLTVVQLGLVPNFVGWTLAWASGAGFAIGAGSSLTPLATTVGPLPSVPVLGALPTGELSFGLAALMLPVLAGVLAGWWFVREGENHFDEWLAIKVRARWFTATVSTLFLGMLVGSVTGCCAALAAWLTNGSLGIGRLVDIGPDPWQAALWVAAEAAVGVVIGAAAGPWLEREPRRRRGTKAGSRRRTKV</sequence>
<keyword evidence="1" id="KW-0812">Transmembrane</keyword>
<name>A0ABS9L244_9MICC</name>
<evidence type="ECO:0000313" key="3">
    <source>
        <dbReference type="Proteomes" id="UP001165368"/>
    </source>
</evidence>
<feature type="transmembrane region" description="Helical" evidence="1">
    <location>
        <begin position="201"/>
        <end position="234"/>
    </location>
</feature>
<feature type="transmembrane region" description="Helical" evidence="1">
    <location>
        <begin position="309"/>
        <end position="331"/>
    </location>
</feature>
<feature type="transmembrane region" description="Helical" evidence="1">
    <location>
        <begin position="351"/>
        <end position="378"/>
    </location>
</feature>
<feature type="transmembrane region" description="Helical" evidence="1">
    <location>
        <begin position="246"/>
        <end position="262"/>
    </location>
</feature>
<reference evidence="2" key="1">
    <citation type="submission" date="2022-01" db="EMBL/GenBank/DDBJ databases">
        <authorList>
            <person name="Jo J.-H."/>
            <person name="Im W.-T."/>
        </authorList>
    </citation>
    <scope>NUCLEOTIDE SEQUENCE</scope>
    <source>
        <strain evidence="2">I2-34</strain>
    </source>
</reference>
<accession>A0ABS9L244</accession>
<dbReference type="EMBL" id="JAKLTQ010000001">
    <property type="protein sequence ID" value="MCG2620691.1"/>
    <property type="molecule type" value="Genomic_DNA"/>
</dbReference>
<keyword evidence="1" id="KW-1133">Transmembrane helix</keyword>
<dbReference type="Proteomes" id="UP001165368">
    <property type="component" value="Unassembled WGS sequence"/>
</dbReference>
<protein>
    <submittedName>
        <fullName evidence="2">DUF6350 family protein</fullName>
    </submittedName>
</protein>
<feature type="transmembrane region" description="Helical" evidence="1">
    <location>
        <begin position="269"/>
        <end position="289"/>
    </location>
</feature>
<gene>
    <name evidence="2" type="ORF">LVY72_02060</name>
</gene>
<keyword evidence="1" id="KW-0472">Membrane</keyword>
<feature type="transmembrane region" description="Helical" evidence="1">
    <location>
        <begin position="84"/>
        <end position="103"/>
    </location>
</feature>
<organism evidence="2 3">
    <name type="scientific">Arthrobacter hankyongi</name>
    <dbReference type="NCBI Taxonomy" id="2904801"/>
    <lineage>
        <taxon>Bacteria</taxon>
        <taxon>Bacillati</taxon>
        <taxon>Actinomycetota</taxon>
        <taxon>Actinomycetes</taxon>
        <taxon>Micrococcales</taxon>
        <taxon>Micrococcaceae</taxon>
        <taxon>Arthrobacter</taxon>
    </lineage>
</organism>
<feature type="transmembrane region" description="Helical" evidence="1">
    <location>
        <begin position="149"/>
        <end position="171"/>
    </location>
</feature>
<dbReference type="RefSeq" id="WP_237818160.1">
    <property type="nucleotide sequence ID" value="NZ_JAKLTQ010000001.1"/>
</dbReference>
<proteinExistence type="predicted"/>
<feature type="transmembrane region" description="Helical" evidence="1">
    <location>
        <begin position="123"/>
        <end position="143"/>
    </location>
</feature>
<feature type="transmembrane region" description="Helical" evidence="1">
    <location>
        <begin position="21"/>
        <end position="45"/>
    </location>
</feature>
<feature type="transmembrane region" description="Helical" evidence="1">
    <location>
        <begin position="398"/>
        <end position="420"/>
    </location>
</feature>
<comment type="caution">
    <text evidence="2">The sequence shown here is derived from an EMBL/GenBank/DDBJ whole genome shotgun (WGS) entry which is preliminary data.</text>
</comment>